<dbReference type="Pfam" id="PF15142">
    <property type="entry name" value="INCA1"/>
    <property type="match status" value="1"/>
</dbReference>
<evidence type="ECO:0000313" key="3">
    <source>
        <dbReference type="Proteomes" id="UP001152622"/>
    </source>
</evidence>
<gene>
    <name evidence="2" type="ORF">SKAU_G00325260</name>
</gene>
<feature type="region of interest" description="Disordered" evidence="1">
    <location>
        <begin position="181"/>
        <end position="217"/>
    </location>
</feature>
<keyword evidence="3" id="KW-1185">Reference proteome</keyword>
<protein>
    <submittedName>
        <fullName evidence="2">Uncharacterized protein</fullName>
    </submittedName>
</protein>
<name>A0A9Q1II23_SYNKA</name>
<dbReference type="OrthoDB" id="9833817at2759"/>
<evidence type="ECO:0000313" key="2">
    <source>
        <dbReference type="EMBL" id="KAJ8342598.1"/>
    </source>
</evidence>
<dbReference type="Proteomes" id="UP001152622">
    <property type="component" value="Chromosome 14"/>
</dbReference>
<proteinExistence type="predicted"/>
<dbReference type="AlphaFoldDB" id="A0A9Q1II23"/>
<organism evidence="2 3">
    <name type="scientific">Synaphobranchus kaupii</name>
    <name type="common">Kaup's arrowtooth eel</name>
    <dbReference type="NCBI Taxonomy" id="118154"/>
    <lineage>
        <taxon>Eukaryota</taxon>
        <taxon>Metazoa</taxon>
        <taxon>Chordata</taxon>
        <taxon>Craniata</taxon>
        <taxon>Vertebrata</taxon>
        <taxon>Euteleostomi</taxon>
        <taxon>Actinopterygii</taxon>
        <taxon>Neopterygii</taxon>
        <taxon>Teleostei</taxon>
        <taxon>Anguilliformes</taxon>
        <taxon>Synaphobranchidae</taxon>
        <taxon>Synaphobranchus</taxon>
    </lineage>
</organism>
<comment type="caution">
    <text evidence="2">The sequence shown here is derived from an EMBL/GenBank/DDBJ whole genome shotgun (WGS) entry which is preliminary data.</text>
</comment>
<evidence type="ECO:0000256" key="1">
    <source>
        <dbReference type="SAM" id="MobiDB-lite"/>
    </source>
</evidence>
<accession>A0A9Q1II23</accession>
<dbReference type="InterPro" id="IPR026238">
    <property type="entry name" value="INCA1"/>
</dbReference>
<dbReference type="EMBL" id="JAINUF010000014">
    <property type="protein sequence ID" value="KAJ8342598.1"/>
    <property type="molecule type" value="Genomic_DNA"/>
</dbReference>
<sequence length="230" mass="25367">MFHLAGPCGDLQTEVVEQVEVEECDHFLSFAKRSRTVQRQCSVEAPLCPTAFLQPKASVQYNQEFWDRILQWPSSQQTEACSAGAVGMVGGAAERRPSLGLRRGQGAELGKDSLPTPSELFRRRRARGGRGGGAQRGDVMQRGVATVLQHMRDLKRRQRSIDQLKTERCWGFLAGSRPEETGVVGPVDPLQDQRPCELSPAQGCGPSTSPTPLRCTPANVQPAEDVWKWK</sequence>
<reference evidence="2" key="1">
    <citation type="journal article" date="2023" name="Science">
        <title>Genome structures resolve the early diversification of teleost fishes.</title>
        <authorList>
            <person name="Parey E."/>
            <person name="Louis A."/>
            <person name="Montfort J."/>
            <person name="Bouchez O."/>
            <person name="Roques C."/>
            <person name="Iampietro C."/>
            <person name="Lluch J."/>
            <person name="Castinel A."/>
            <person name="Donnadieu C."/>
            <person name="Desvignes T."/>
            <person name="Floi Bucao C."/>
            <person name="Jouanno E."/>
            <person name="Wen M."/>
            <person name="Mejri S."/>
            <person name="Dirks R."/>
            <person name="Jansen H."/>
            <person name="Henkel C."/>
            <person name="Chen W.J."/>
            <person name="Zahm M."/>
            <person name="Cabau C."/>
            <person name="Klopp C."/>
            <person name="Thompson A.W."/>
            <person name="Robinson-Rechavi M."/>
            <person name="Braasch I."/>
            <person name="Lecointre G."/>
            <person name="Bobe J."/>
            <person name="Postlethwait J.H."/>
            <person name="Berthelot C."/>
            <person name="Roest Crollius H."/>
            <person name="Guiguen Y."/>
        </authorList>
    </citation>
    <scope>NUCLEOTIDE SEQUENCE</scope>
    <source>
        <strain evidence="2">WJC10195</strain>
    </source>
</reference>